<organism evidence="1 2">
    <name type="scientific">Mytilus galloprovincialis</name>
    <name type="common">Mediterranean mussel</name>
    <dbReference type="NCBI Taxonomy" id="29158"/>
    <lineage>
        <taxon>Eukaryota</taxon>
        <taxon>Metazoa</taxon>
        <taxon>Spiralia</taxon>
        <taxon>Lophotrochozoa</taxon>
        <taxon>Mollusca</taxon>
        <taxon>Bivalvia</taxon>
        <taxon>Autobranchia</taxon>
        <taxon>Pteriomorphia</taxon>
        <taxon>Mytilida</taxon>
        <taxon>Mytiloidea</taxon>
        <taxon>Mytilidae</taxon>
        <taxon>Mytilinae</taxon>
        <taxon>Mytilus</taxon>
    </lineage>
</organism>
<protein>
    <recommendedName>
        <fullName evidence="3">Reverse transcriptase zinc-binding domain-containing protein</fullName>
    </recommendedName>
</protein>
<name>A0A8B6DXL3_MYTGA</name>
<dbReference type="OrthoDB" id="6131156at2759"/>
<dbReference type="Proteomes" id="UP000596742">
    <property type="component" value="Unassembled WGS sequence"/>
</dbReference>
<dbReference type="EMBL" id="UYJE01004127">
    <property type="protein sequence ID" value="VDI25178.1"/>
    <property type="molecule type" value="Genomic_DNA"/>
</dbReference>
<evidence type="ECO:0008006" key="3">
    <source>
        <dbReference type="Google" id="ProtNLM"/>
    </source>
</evidence>
<gene>
    <name evidence="1" type="ORF">MGAL_10B014144</name>
</gene>
<keyword evidence="2" id="KW-1185">Reference proteome</keyword>
<proteinExistence type="predicted"/>
<evidence type="ECO:0000313" key="1">
    <source>
        <dbReference type="EMBL" id="VDI25178.1"/>
    </source>
</evidence>
<dbReference type="AlphaFoldDB" id="A0A8B6DXL3"/>
<comment type="caution">
    <text evidence="1">The sequence shown here is derived from an EMBL/GenBank/DDBJ whole genome shotgun (WGS) entry which is preliminary data.</text>
</comment>
<accession>A0A8B6DXL3</accession>
<reference evidence="1" key="1">
    <citation type="submission" date="2018-11" db="EMBL/GenBank/DDBJ databases">
        <authorList>
            <person name="Alioto T."/>
            <person name="Alioto T."/>
        </authorList>
    </citation>
    <scope>NUCLEOTIDE SEQUENCE</scope>
</reference>
<evidence type="ECO:0000313" key="2">
    <source>
        <dbReference type="Proteomes" id="UP000596742"/>
    </source>
</evidence>
<sequence length="145" mass="16391">MGQPQMRQQKEGLVYIKYPNGDQQSEAIPTGLHCSNYKAEEEALTHAAHSTKNQIDNTTQGLKLRTGHKRLHQHLRKVMKVVPSPMCPCGEAEQDTAHLLQSCKIHLALRNKIWHSETPLTEKLYGPVDALQKTTRFVEETGIQV</sequence>